<evidence type="ECO:0000313" key="8">
    <source>
        <dbReference type="EMBL" id="CAG9814662.1"/>
    </source>
</evidence>
<dbReference type="SMART" id="SM00271">
    <property type="entry name" value="DnaJ"/>
    <property type="match status" value="1"/>
</dbReference>
<dbReference type="CDD" id="cd06257">
    <property type="entry name" value="DnaJ"/>
    <property type="match status" value="1"/>
</dbReference>
<keyword evidence="5" id="KW-0449">Lipoprotein</keyword>
<feature type="region of interest" description="Disordered" evidence="6">
    <location>
        <begin position="41"/>
        <end position="64"/>
    </location>
</feature>
<sequence>MGFLDSAITTRKTKSNIKKKENLDKPSEVWESMVVLEGGGLVSQDSQDIEDLDEDETVGKDEPNIPVLTQQRPTLQNVTNDIQSLRKEKQEVKKRKPDIPLDETQGDSLYEVLALPKTATSEEIKKTYRRLALKFHPDKNPNNPEAADKFKEVNRAHSILSDATKRNIYDNYGSLGLYIAEQFGEENVNAYFVVTSTWCKQVYLSNCYAQNLKEQETINYLLKKSYTLEDILKILKVENNGIKFNPSSVIKRQWIETLKYTTERPDGPKK</sequence>
<dbReference type="PRINTS" id="PR00625">
    <property type="entry name" value="JDOMAIN"/>
</dbReference>
<dbReference type="GO" id="GO:0016020">
    <property type="term" value="C:membrane"/>
    <property type="evidence" value="ECO:0007669"/>
    <property type="project" value="UniProtKB-SubCell"/>
</dbReference>
<evidence type="ECO:0000256" key="6">
    <source>
        <dbReference type="SAM" id="MobiDB-lite"/>
    </source>
</evidence>
<dbReference type="EMBL" id="OU896717">
    <property type="protein sequence ID" value="CAG9814662.1"/>
    <property type="molecule type" value="Genomic_DNA"/>
</dbReference>
<evidence type="ECO:0000259" key="7">
    <source>
        <dbReference type="PROSITE" id="PS50076"/>
    </source>
</evidence>
<keyword evidence="4" id="KW-0143">Chaperone</keyword>
<evidence type="ECO:0000256" key="3">
    <source>
        <dbReference type="ARBA" id="ARBA00023139"/>
    </source>
</evidence>
<dbReference type="InterPro" id="IPR018253">
    <property type="entry name" value="DnaJ_domain_CS"/>
</dbReference>
<reference evidence="8" key="2">
    <citation type="submission" date="2022-10" db="EMBL/GenBank/DDBJ databases">
        <authorList>
            <consortium name="ENA_rothamsted_submissions"/>
            <consortium name="culmorum"/>
            <person name="King R."/>
        </authorList>
    </citation>
    <scope>NUCLEOTIDE SEQUENCE</scope>
</reference>
<dbReference type="PANTHER" id="PTHR44027">
    <property type="entry name" value="DNAJ HOMOLOG SUBFAMILY C MEMBER 5 HOMOLOG"/>
    <property type="match status" value="1"/>
</dbReference>
<dbReference type="InterPro" id="IPR036869">
    <property type="entry name" value="J_dom_sf"/>
</dbReference>
<evidence type="ECO:0000256" key="4">
    <source>
        <dbReference type="ARBA" id="ARBA00023186"/>
    </source>
</evidence>
<keyword evidence="3" id="KW-0564">Palmitate</keyword>
<organism evidence="8 9">
    <name type="scientific">Phaedon cochleariae</name>
    <name type="common">Mustard beetle</name>
    <dbReference type="NCBI Taxonomy" id="80249"/>
    <lineage>
        <taxon>Eukaryota</taxon>
        <taxon>Metazoa</taxon>
        <taxon>Ecdysozoa</taxon>
        <taxon>Arthropoda</taxon>
        <taxon>Hexapoda</taxon>
        <taxon>Insecta</taxon>
        <taxon>Pterygota</taxon>
        <taxon>Neoptera</taxon>
        <taxon>Endopterygota</taxon>
        <taxon>Coleoptera</taxon>
        <taxon>Polyphaga</taxon>
        <taxon>Cucujiformia</taxon>
        <taxon>Chrysomeloidea</taxon>
        <taxon>Chrysomelidae</taxon>
        <taxon>Chrysomelinae</taxon>
        <taxon>Chrysomelini</taxon>
        <taxon>Phaedon</taxon>
    </lineage>
</organism>
<evidence type="ECO:0000313" key="9">
    <source>
        <dbReference type="Proteomes" id="UP001153737"/>
    </source>
</evidence>
<dbReference type="FunFam" id="1.10.287.110:FF:000017">
    <property type="entry name" value="dnaJ homolog subfamily C member 5"/>
    <property type="match status" value="1"/>
</dbReference>
<dbReference type="AlphaFoldDB" id="A0A9N9S9C5"/>
<dbReference type="OrthoDB" id="445556at2759"/>
<dbReference type="GO" id="GO:1900073">
    <property type="term" value="P:regulation of neuromuscular synaptic transmission"/>
    <property type="evidence" value="ECO:0007669"/>
    <property type="project" value="TreeGrafter"/>
</dbReference>
<dbReference type="Gene3D" id="1.10.287.110">
    <property type="entry name" value="DnaJ domain"/>
    <property type="match status" value="1"/>
</dbReference>
<dbReference type="GO" id="GO:0005737">
    <property type="term" value="C:cytoplasm"/>
    <property type="evidence" value="ECO:0007669"/>
    <property type="project" value="UniProtKB-ARBA"/>
</dbReference>
<dbReference type="Proteomes" id="UP001153737">
    <property type="component" value="Chromosome 11"/>
</dbReference>
<feature type="compositionally biased region" description="Acidic residues" evidence="6">
    <location>
        <begin position="47"/>
        <end position="56"/>
    </location>
</feature>
<gene>
    <name evidence="8" type="ORF">PHAECO_LOCUS2655</name>
</gene>
<name>A0A9N9S9C5_PHACE</name>
<dbReference type="InterPro" id="IPR051434">
    <property type="entry name" value="DnaJ_C_subfamily_member5"/>
</dbReference>
<dbReference type="PANTHER" id="PTHR44027:SF7">
    <property type="entry name" value="DNAJ HOMOLOG SUBFAMILY C MEMBER 5 HOMOLOG"/>
    <property type="match status" value="1"/>
</dbReference>
<keyword evidence="2" id="KW-0472">Membrane</keyword>
<evidence type="ECO:0000256" key="5">
    <source>
        <dbReference type="ARBA" id="ARBA00023288"/>
    </source>
</evidence>
<dbReference type="PROSITE" id="PS00636">
    <property type="entry name" value="DNAJ_1"/>
    <property type="match status" value="1"/>
</dbReference>
<dbReference type="InterPro" id="IPR001623">
    <property type="entry name" value="DnaJ_domain"/>
</dbReference>
<comment type="subcellular location">
    <subcellularLocation>
        <location evidence="1">Membrane</location>
        <topology evidence="1">Lipid-anchor</topology>
    </subcellularLocation>
</comment>
<dbReference type="SUPFAM" id="SSF46565">
    <property type="entry name" value="Chaperone J-domain"/>
    <property type="match status" value="1"/>
</dbReference>
<dbReference type="GO" id="GO:0061177">
    <property type="term" value="C:type Is terminal bouton"/>
    <property type="evidence" value="ECO:0007669"/>
    <property type="project" value="TreeGrafter"/>
</dbReference>
<feature type="domain" description="J" evidence="7">
    <location>
        <begin position="108"/>
        <end position="173"/>
    </location>
</feature>
<protein>
    <recommendedName>
        <fullName evidence="7">J domain-containing protein</fullName>
    </recommendedName>
</protein>
<reference evidence="8" key="1">
    <citation type="submission" date="2022-01" db="EMBL/GenBank/DDBJ databases">
        <authorList>
            <person name="King R."/>
        </authorList>
    </citation>
    <scope>NUCLEOTIDE SEQUENCE</scope>
</reference>
<keyword evidence="9" id="KW-1185">Reference proteome</keyword>
<dbReference type="Pfam" id="PF00226">
    <property type="entry name" value="DnaJ"/>
    <property type="match status" value="1"/>
</dbReference>
<proteinExistence type="predicted"/>
<evidence type="ECO:0000256" key="2">
    <source>
        <dbReference type="ARBA" id="ARBA00023136"/>
    </source>
</evidence>
<evidence type="ECO:0000256" key="1">
    <source>
        <dbReference type="ARBA" id="ARBA00004635"/>
    </source>
</evidence>
<accession>A0A9N9S9C5</accession>
<dbReference type="PROSITE" id="PS50076">
    <property type="entry name" value="DNAJ_2"/>
    <property type="match status" value="1"/>
</dbReference>